<evidence type="ECO:0000313" key="3">
    <source>
        <dbReference type="EMBL" id="GAA2103840.1"/>
    </source>
</evidence>
<dbReference type="PANTHER" id="PTHR40254">
    <property type="entry name" value="BLR0577 PROTEIN"/>
    <property type="match status" value="1"/>
</dbReference>
<dbReference type="RefSeq" id="WP_344337912.1">
    <property type="nucleotide sequence ID" value="NZ_BAAAPZ010000017.1"/>
</dbReference>
<keyword evidence="4" id="KW-1185">Reference proteome</keyword>
<dbReference type="EMBL" id="BAAAPZ010000017">
    <property type="protein sequence ID" value="GAA2103840.1"/>
    <property type="molecule type" value="Genomic_DNA"/>
</dbReference>
<accession>A0ABP5INM8</accession>
<dbReference type="Pfam" id="PF13454">
    <property type="entry name" value="NAD_binding_9"/>
    <property type="match status" value="1"/>
</dbReference>
<gene>
    <name evidence="3" type="ORF">GCM10009823_28050</name>
</gene>
<dbReference type="PANTHER" id="PTHR40254:SF1">
    <property type="entry name" value="BLR0577 PROTEIN"/>
    <property type="match status" value="1"/>
</dbReference>
<feature type="domain" description="FAD-dependent urate hydroxylase HpyO/Asp monooxygenase CreE-like FAD/NAD(P)-binding" evidence="2">
    <location>
        <begin position="6"/>
        <end position="158"/>
    </location>
</feature>
<comment type="caution">
    <text evidence="3">The sequence shown here is derived from an EMBL/GenBank/DDBJ whole genome shotgun (WGS) entry which is preliminary data.</text>
</comment>
<evidence type="ECO:0000259" key="2">
    <source>
        <dbReference type="Pfam" id="PF13454"/>
    </source>
</evidence>
<feature type="region of interest" description="Disordered" evidence="1">
    <location>
        <begin position="162"/>
        <end position="183"/>
    </location>
</feature>
<name>A0ABP5INM8_9MICO</name>
<organism evidence="3 4">
    <name type="scientific">Brevibacterium salitolerans</name>
    <dbReference type="NCBI Taxonomy" id="1403566"/>
    <lineage>
        <taxon>Bacteria</taxon>
        <taxon>Bacillati</taxon>
        <taxon>Actinomycetota</taxon>
        <taxon>Actinomycetes</taxon>
        <taxon>Micrococcales</taxon>
        <taxon>Brevibacteriaceae</taxon>
        <taxon>Brevibacterium</taxon>
    </lineage>
</organism>
<dbReference type="InterPro" id="IPR052189">
    <property type="entry name" value="L-asp_N-monooxygenase_NS-form"/>
</dbReference>
<dbReference type="InterPro" id="IPR038732">
    <property type="entry name" value="HpyO/CreE_NAD-binding"/>
</dbReference>
<evidence type="ECO:0000313" key="4">
    <source>
        <dbReference type="Proteomes" id="UP001500984"/>
    </source>
</evidence>
<proteinExistence type="predicted"/>
<dbReference type="Proteomes" id="UP001500984">
    <property type="component" value="Unassembled WGS sequence"/>
</dbReference>
<sequence length="665" mass="71171">MTARLVFVGGGPKTTGLLLALAAAARADRAAFPERLEILVVDPFPAGGGRIWRHAQSPTLWMNSLAEDVTIFPDEGAEFPSLSGPSLAEWAAGRDLEHLGAPAAGLRGTDFAPRRIQAEYLGWAYARAQQELPDGFVLETVRGRALAAEPLGDRHIVSYEEYGTGHPHDSAHPRGPAAPGGAGTPRYQTVLADALVLAQGFLEVADDAETAELREQASRSGLGYTAPGYTADVDLSGLPAGEDVLVRGLGLAFVDAMMMLTEDRGGRFERVAGADGSADGPVVYHPSGREPVLWAGSGRGVPYKSKLGHRPEGLRIGPTRWLTADTVRGLCGADGTVDCETVLFPLLEAELAHAHYAELATRYEGRTTASAEEYGRLFADWHRAFVAGEPVTAQRCRAEWIRFAEWTVPDPADRFDLSGLDRPFAGASFASQEEFEAEVAWHTRAEIDRAADARYSQDAAVFFALVSAYYVTRELVGQGVFTSADRIRNVDGRFHGLFSYIASGPPPERLENLLALHRAGIVRFLGADVRVRVDAGDPAFVATSGAHPDEVRARWLVDARLAPVSAARATDTLLRGLLEDGHLLLEDSGGGAAKLVADADCRAVRPDGGTQRSLFLVGPSVAGGVAEAFTRPGIDGRVFRENARMVRSLQHVLSPQRASTAAPYA</sequence>
<protein>
    <submittedName>
        <fullName evidence="3">FAD/NAD(P)-binding protein</fullName>
    </submittedName>
</protein>
<evidence type="ECO:0000256" key="1">
    <source>
        <dbReference type="SAM" id="MobiDB-lite"/>
    </source>
</evidence>
<reference evidence="4" key="1">
    <citation type="journal article" date="2019" name="Int. J. Syst. Evol. Microbiol.">
        <title>The Global Catalogue of Microorganisms (GCM) 10K type strain sequencing project: providing services to taxonomists for standard genome sequencing and annotation.</title>
        <authorList>
            <consortium name="The Broad Institute Genomics Platform"/>
            <consortium name="The Broad Institute Genome Sequencing Center for Infectious Disease"/>
            <person name="Wu L."/>
            <person name="Ma J."/>
        </authorList>
    </citation>
    <scope>NUCLEOTIDE SEQUENCE [LARGE SCALE GENOMIC DNA]</scope>
    <source>
        <strain evidence="4">JCM 15900</strain>
    </source>
</reference>